<dbReference type="InterPro" id="IPR041489">
    <property type="entry name" value="PDZ_6"/>
</dbReference>
<feature type="transmembrane region" description="Helical" evidence="11">
    <location>
        <begin position="416"/>
        <end position="437"/>
    </location>
</feature>
<dbReference type="EC" id="3.4.24.-" evidence="11"/>
<dbReference type="PANTHER" id="PTHR42837:SF2">
    <property type="entry name" value="MEMBRANE METALLOPROTEASE ARASP2, CHLOROPLASTIC-RELATED"/>
    <property type="match status" value="1"/>
</dbReference>
<accession>A0A3P5XU61</accession>
<evidence type="ECO:0000256" key="11">
    <source>
        <dbReference type="RuleBase" id="RU362031"/>
    </source>
</evidence>
<feature type="transmembrane region" description="Helical" evidence="11">
    <location>
        <begin position="370"/>
        <end position="389"/>
    </location>
</feature>
<dbReference type="GO" id="GO:0046872">
    <property type="term" value="F:metal ion binding"/>
    <property type="evidence" value="ECO:0007669"/>
    <property type="project" value="UniProtKB-KW"/>
</dbReference>
<dbReference type="OrthoDB" id="9782003at2"/>
<reference evidence="13 14" key="1">
    <citation type="submission" date="2018-11" db="EMBL/GenBank/DDBJ databases">
        <authorList>
            <person name="Criscuolo A."/>
        </authorList>
    </citation>
    <scope>NUCLEOTIDE SEQUENCE [LARGE SCALE GENOMIC DNA]</scope>
    <source>
        <strain evidence="13">ACIP111625</strain>
    </source>
</reference>
<evidence type="ECO:0000313" key="13">
    <source>
        <dbReference type="EMBL" id="VDC31586.1"/>
    </source>
</evidence>
<keyword evidence="10 11" id="KW-0472">Membrane</keyword>
<evidence type="ECO:0000256" key="3">
    <source>
        <dbReference type="ARBA" id="ARBA00007931"/>
    </source>
</evidence>
<keyword evidence="9 11" id="KW-0482">Metalloprotease</keyword>
<keyword evidence="8 11" id="KW-1133">Transmembrane helix</keyword>
<keyword evidence="6 11" id="KW-0378">Hydrolase</keyword>
<dbReference type="GO" id="GO:0016020">
    <property type="term" value="C:membrane"/>
    <property type="evidence" value="ECO:0007669"/>
    <property type="project" value="UniProtKB-SubCell"/>
</dbReference>
<evidence type="ECO:0000256" key="4">
    <source>
        <dbReference type="ARBA" id="ARBA00022670"/>
    </source>
</evidence>
<evidence type="ECO:0000256" key="2">
    <source>
        <dbReference type="ARBA" id="ARBA00004141"/>
    </source>
</evidence>
<dbReference type="Pfam" id="PF17820">
    <property type="entry name" value="PDZ_6"/>
    <property type="match status" value="1"/>
</dbReference>
<dbReference type="Pfam" id="PF02163">
    <property type="entry name" value="Peptidase_M50"/>
    <property type="match status" value="1"/>
</dbReference>
<name>A0A3P5XU61_9RHOB</name>
<dbReference type="GO" id="GO:0004222">
    <property type="term" value="F:metalloendopeptidase activity"/>
    <property type="evidence" value="ECO:0007669"/>
    <property type="project" value="InterPro"/>
</dbReference>
<dbReference type="SMART" id="SM00228">
    <property type="entry name" value="PDZ"/>
    <property type="match status" value="2"/>
</dbReference>
<dbReference type="NCBIfam" id="TIGR00054">
    <property type="entry name" value="RIP metalloprotease RseP"/>
    <property type="match status" value="1"/>
</dbReference>
<evidence type="ECO:0000313" key="14">
    <source>
        <dbReference type="Proteomes" id="UP000277498"/>
    </source>
</evidence>
<evidence type="ECO:0000256" key="6">
    <source>
        <dbReference type="ARBA" id="ARBA00022801"/>
    </source>
</evidence>
<dbReference type="PANTHER" id="PTHR42837">
    <property type="entry name" value="REGULATOR OF SIGMA-E PROTEASE RSEP"/>
    <property type="match status" value="1"/>
</dbReference>
<dbReference type="AlphaFoldDB" id="A0A3P5XU61"/>
<evidence type="ECO:0000256" key="8">
    <source>
        <dbReference type="ARBA" id="ARBA00022989"/>
    </source>
</evidence>
<dbReference type="CDD" id="cd06163">
    <property type="entry name" value="S2P-M50_PDZ_RseP-like"/>
    <property type="match status" value="1"/>
</dbReference>
<keyword evidence="11" id="KW-0479">Metal-binding</keyword>
<keyword evidence="4 13" id="KW-0645">Protease</keyword>
<evidence type="ECO:0000259" key="12">
    <source>
        <dbReference type="SMART" id="SM00228"/>
    </source>
</evidence>
<evidence type="ECO:0000256" key="7">
    <source>
        <dbReference type="ARBA" id="ARBA00022833"/>
    </source>
</evidence>
<dbReference type="CDD" id="cd23081">
    <property type="entry name" value="cpPDZ_EcRseP-like"/>
    <property type="match status" value="1"/>
</dbReference>
<feature type="transmembrane region" description="Helical" evidence="11">
    <location>
        <begin position="337"/>
        <end position="358"/>
    </location>
</feature>
<sequence>MDFFGALTGTAWSAVFFIIALSVIVAIHEYGHYIVGRWSGIHAEVFSVGFGPVLFSRRDKRGTRWQIAAIPFGGYVKFLGDADAASVRSEMPAGLSAEERRHTMAGAPLWARAATVAAGPVANFILTFAILLGALYYTGIATDRPTVARLAPLPIEQPLREGDVILAIGGTEVAKTEDLGAALTALPRAADVEFRVERDGKQLTLMAPHPQPALVASVQVKSAAIDAGLRPGDVITRLDGRDILVFSDLQDIVMASGGRALPMTVWRDGRSFEVELTPRSRELPRAAEEGGGFEKRWMIGLGSGLTFEPVTRSPGVFEAIGIAAGDMWRMVTTTFSGLWHMIAGQLSACNMSGVIGIAETMGDAAKTGTMSFVSMLAVLSLGVGILNLLPIPVLDGGHLVFHAWEAATGRPPSDNALRLLMTVGLTLLLSLMAFALWNDVTCI</sequence>
<feature type="transmembrane region" description="Helical" evidence="11">
    <location>
        <begin position="109"/>
        <end position="137"/>
    </location>
</feature>
<dbReference type="InterPro" id="IPR004387">
    <property type="entry name" value="Pept_M50_Zn"/>
</dbReference>
<dbReference type="SUPFAM" id="SSF50156">
    <property type="entry name" value="PDZ domain-like"/>
    <property type="match status" value="2"/>
</dbReference>
<feature type="transmembrane region" description="Helical" evidence="11">
    <location>
        <begin position="6"/>
        <end position="27"/>
    </location>
</feature>
<dbReference type="InterPro" id="IPR008915">
    <property type="entry name" value="Peptidase_M50"/>
</dbReference>
<dbReference type="RefSeq" id="WP_124087693.1">
    <property type="nucleotide sequence ID" value="NZ_UXAW01000086.1"/>
</dbReference>
<comment type="similarity">
    <text evidence="3 11">Belongs to the peptidase M50B family.</text>
</comment>
<dbReference type="Gene3D" id="2.30.42.10">
    <property type="match status" value="2"/>
</dbReference>
<feature type="domain" description="PDZ" evidence="12">
    <location>
        <begin position="202"/>
        <end position="269"/>
    </location>
</feature>
<dbReference type="GO" id="GO:0006508">
    <property type="term" value="P:proteolysis"/>
    <property type="evidence" value="ECO:0007669"/>
    <property type="project" value="UniProtKB-KW"/>
</dbReference>
<keyword evidence="5 11" id="KW-0812">Transmembrane</keyword>
<evidence type="ECO:0000256" key="5">
    <source>
        <dbReference type="ARBA" id="ARBA00022692"/>
    </source>
</evidence>
<evidence type="ECO:0000256" key="9">
    <source>
        <dbReference type="ARBA" id="ARBA00023049"/>
    </source>
</evidence>
<gene>
    <name evidence="13" type="primary">rseP</name>
    <name evidence="13" type="ORF">XINFAN_02971</name>
</gene>
<comment type="cofactor">
    <cofactor evidence="1 11">
        <name>Zn(2+)</name>
        <dbReference type="ChEBI" id="CHEBI:29105"/>
    </cofactor>
</comment>
<dbReference type="InterPro" id="IPR001478">
    <property type="entry name" value="PDZ"/>
</dbReference>
<dbReference type="EMBL" id="UXAW01000086">
    <property type="protein sequence ID" value="VDC31586.1"/>
    <property type="molecule type" value="Genomic_DNA"/>
</dbReference>
<comment type="subcellular location">
    <subcellularLocation>
        <location evidence="2">Membrane</location>
        <topology evidence="2">Multi-pass membrane protein</topology>
    </subcellularLocation>
</comment>
<keyword evidence="14" id="KW-1185">Reference proteome</keyword>
<dbReference type="InterPro" id="IPR036034">
    <property type="entry name" value="PDZ_sf"/>
</dbReference>
<feature type="domain" description="PDZ" evidence="12">
    <location>
        <begin position="122"/>
        <end position="200"/>
    </location>
</feature>
<proteinExistence type="inferred from homology"/>
<evidence type="ECO:0000256" key="1">
    <source>
        <dbReference type="ARBA" id="ARBA00001947"/>
    </source>
</evidence>
<organism evidence="13 14">
    <name type="scientific">Pseudogemmobacter humi</name>
    <dbReference type="NCBI Taxonomy" id="2483812"/>
    <lineage>
        <taxon>Bacteria</taxon>
        <taxon>Pseudomonadati</taxon>
        <taxon>Pseudomonadota</taxon>
        <taxon>Alphaproteobacteria</taxon>
        <taxon>Rhodobacterales</taxon>
        <taxon>Paracoccaceae</taxon>
        <taxon>Pseudogemmobacter</taxon>
    </lineage>
</organism>
<evidence type="ECO:0000256" key="10">
    <source>
        <dbReference type="ARBA" id="ARBA00023136"/>
    </source>
</evidence>
<dbReference type="Proteomes" id="UP000277498">
    <property type="component" value="Unassembled WGS sequence"/>
</dbReference>
<keyword evidence="7 11" id="KW-0862">Zinc</keyword>
<protein>
    <recommendedName>
        <fullName evidence="11">Zinc metalloprotease</fullName>
        <ecNumber evidence="11">3.4.24.-</ecNumber>
    </recommendedName>
</protein>